<dbReference type="SUPFAM" id="SSF56112">
    <property type="entry name" value="Protein kinase-like (PK-like)"/>
    <property type="match status" value="1"/>
</dbReference>
<dbReference type="AlphaFoldDB" id="A0A286DTQ0"/>
<dbReference type="InterPro" id="IPR018391">
    <property type="entry name" value="PQQ_b-propeller_rpt"/>
</dbReference>
<dbReference type="InterPro" id="IPR011047">
    <property type="entry name" value="Quinoprotein_ADH-like_sf"/>
</dbReference>
<evidence type="ECO:0000256" key="2">
    <source>
        <dbReference type="ARBA" id="ARBA00022741"/>
    </source>
</evidence>
<evidence type="ECO:0000256" key="5">
    <source>
        <dbReference type="SAM" id="MobiDB-lite"/>
    </source>
</evidence>
<keyword evidence="6" id="KW-0812">Transmembrane</keyword>
<organism evidence="8 9">
    <name type="scientific">Streptomyces zhaozhouensis</name>
    <dbReference type="NCBI Taxonomy" id="1300267"/>
    <lineage>
        <taxon>Bacteria</taxon>
        <taxon>Bacillati</taxon>
        <taxon>Actinomycetota</taxon>
        <taxon>Actinomycetes</taxon>
        <taxon>Kitasatosporales</taxon>
        <taxon>Streptomycetaceae</taxon>
        <taxon>Streptomyces</taxon>
    </lineage>
</organism>
<feature type="compositionally biased region" description="Pro residues" evidence="5">
    <location>
        <begin position="289"/>
        <end position="308"/>
    </location>
</feature>
<feature type="domain" description="Protein kinase" evidence="7">
    <location>
        <begin position="23"/>
        <end position="288"/>
    </location>
</feature>
<dbReference type="GO" id="GO:0005524">
    <property type="term" value="F:ATP binding"/>
    <property type="evidence" value="ECO:0007669"/>
    <property type="project" value="UniProtKB-KW"/>
</dbReference>
<protein>
    <submittedName>
        <fullName evidence="8">Serine/threonine protein kinase</fullName>
    </submittedName>
</protein>
<dbReference type="Proteomes" id="UP000219072">
    <property type="component" value="Unassembled WGS sequence"/>
</dbReference>
<dbReference type="InterPro" id="IPR015943">
    <property type="entry name" value="WD40/YVTN_repeat-like_dom_sf"/>
</dbReference>
<name>A0A286DTQ0_9ACTN</name>
<feature type="compositionally biased region" description="Pro residues" evidence="5">
    <location>
        <begin position="317"/>
        <end position="331"/>
    </location>
</feature>
<accession>A0A286DTQ0</accession>
<feature type="transmembrane region" description="Helical" evidence="6">
    <location>
        <begin position="344"/>
        <end position="365"/>
    </location>
</feature>
<dbReference type="EMBL" id="OCNE01000004">
    <property type="protein sequence ID" value="SOD62052.1"/>
    <property type="molecule type" value="Genomic_DNA"/>
</dbReference>
<dbReference type="CDD" id="cd14014">
    <property type="entry name" value="STKc_PknB_like"/>
    <property type="match status" value="1"/>
</dbReference>
<dbReference type="Gene3D" id="3.30.200.20">
    <property type="entry name" value="Phosphorylase Kinase, domain 1"/>
    <property type="match status" value="1"/>
</dbReference>
<dbReference type="Gene3D" id="2.130.10.10">
    <property type="entry name" value="YVTN repeat-like/Quinoprotein amine dehydrogenase"/>
    <property type="match status" value="2"/>
</dbReference>
<dbReference type="Pfam" id="PF00069">
    <property type="entry name" value="Pkinase"/>
    <property type="match status" value="1"/>
</dbReference>
<keyword evidence="6" id="KW-1133">Transmembrane helix</keyword>
<sequence length="829" mass="85313">MSLTERSDAGPLAADDPERIGPYRLLGRLGTGGGLGQLYLGQGPDARLLAVRAISHRFAADPAFVDRLRAALTAAENIEGTRVVPVHDADLDGPAPWLASAFHDAHSLARIVRQRGPLTPEAGWQAVVELTAALASAHAAGVPHGALRPSNVLLTPDGLRLTDIGIAHARHPGGPGGAPDEAALGDPDYLCPESVLGEPAGPAADLYALGAVLHFATTGRTPFGFDTGQGRTSAFERATAYQRIVRETPDLSAVQDPGLRALIAECLAKEPAERPTAAALLARLEPAAESPPPLPATPPPPAGAPATPPAGAALPTVPAPPAAPPPPPTPPTASSGRRPIRRTWFVGVAGVLSLALVATLVLLLGDSDDSSTTASPGDRGGEGEQRAPGSDRDAAAGTFGFDWGLTVADVVDTDDDFGDFVGLWSTESSVVVGTSHGGLAAVDPATGERLWTWRTPEDGRLCNMTPGTSDGVGAVAYESARGTAGTMERCDRLQTIDLTTGEARWAEPTPLRDEGMTGAPTPLNGQALSIGDGFVTAPYGEGDPDQDIDFGPTDLLVADLATGETRWRTAYDGAPEADGCALVGEALAMRDRVYAVGACDGAEVPQLLSLDGESGAPARSAELTGCVHSTDVPTSALLTTNGDHLVVGCQPLTGEAVLHTLSADTGALLPITVGPFAERQLNEDFATVSPPDSVLLRGDTLYLPQAPGDDVAGATSDGVVAVDLTDGTELWRVFRSGAERVRLLGGTETEVEILADGEQLPATVYTENETATPSHRTTLDETQRALLENTGPEVLSARIGDRLVLAFTGASSPQDPVLTMLDTGGADPG</sequence>
<reference evidence="8 9" key="1">
    <citation type="submission" date="2017-09" db="EMBL/GenBank/DDBJ databases">
        <authorList>
            <person name="Ehlers B."/>
            <person name="Leendertz F.H."/>
        </authorList>
    </citation>
    <scope>NUCLEOTIDE SEQUENCE [LARGE SCALE GENOMIC DNA]</scope>
    <source>
        <strain evidence="8 9">CGMCC 4.7095</strain>
    </source>
</reference>
<dbReference type="PANTHER" id="PTHR43289">
    <property type="entry name" value="MITOGEN-ACTIVATED PROTEIN KINASE KINASE KINASE 20-RELATED"/>
    <property type="match status" value="1"/>
</dbReference>
<dbReference type="GO" id="GO:0004674">
    <property type="term" value="F:protein serine/threonine kinase activity"/>
    <property type="evidence" value="ECO:0007669"/>
    <property type="project" value="UniProtKB-KW"/>
</dbReference>
<gene>
    <name evidence="8" type="ORF">SAMN06297387_104222</name>
</gene>
<dbReference type="SUPFAM" id="SSF50998">
    <property type="entry name" value="Quinoprotein alcohol dehydrogenase-like"/>
    <property type="match status" value="1"/>
</dbReference>
<keyword evidence="3 8" id="KW-0418">Kinase</keyword>
<dbReference type="Gene3D" id="1.10.510.10">
    <property type="entry name" value="Transferase(Phosphotransferase) domain 1"/>
    <property type="match status" value="1"/>
</dbReference>
<evidence type="ECO:0000256" key="4">
    <source>
        <dbReference type="ARBA" id="ARBA00022840"/>
    </source>
</evidence>
<dbReference type="SMART" id="SM00220">
    <property type="entry name" value="S_TKc"/>
    <property type="match status" value="1"/>
</dbReference>
<evidence type="ECO:0000259" key="7">
    <source>
        <dbReference type="PROSITE" id="PS50011"/>
    </source>
</evidence>
<evidence type="ECO:0000256" key="6">
    <source>
        <dbReference type="SAM" id="Phobius"/>
    </source>
</evidence>
<dbReference type="PROSITE" id="PS50011">
    <property type="entry name" value="PROTEIN_KINASE_DOM"/>
    <property type="match status" value="1"/>
</dbReference>
<dbReference type="InterPro" id="IPR011009">
    <property type="entry name" value="Kinase-like_dom_sf"/>
</dbReference>
<evidence type="ECO:0000256" key="3">
    <source>
        <dbReference type="ARBA" id="ARBA00022777"/>
    </source>
</evidence>
<keyword evidence="1" id="KW-0808">Transferase</keyword>
<keyword evidence="9" id="KW-1185">Reference proteome</keyword>
<dbReference type="InterPro" id="IPR002372">
    <property type="entry name" value="PQQ_rpt_dom"/>
</dbReference>
<evidence type="ECO:0000313" key="9">
    <source>
        <dbReference type="Proteomes" id="UP000219072"/>
    </source>
</evidence>
<proteinExistence type="predicted"/>
<dbReference type="InterPro" id="IPR000719">
    <property type="entry name" value="Prot_kinase_dom"/>
</dbReference>
<keyword evidence="4" id="KW-0067">ATP-binding</keyword>
<keyword evidence="2" id="KW-0547">Nucleotide-binding</keyword>
<dbReference type="SMART" id="SM00564">
    <property type="entry name" value="PQQ"/>
    <property type="match status" value="2"/>
</dbReference>
<feature type="region of interest" description="Disordered" evidence="5">
    <location>
        <begin position="367"/>
        <end position="395"/>
    </location>
</feature>
<evidence type="ECO:0000313" key="8">
    <source>
        <dbReference type="EMBL" id="SOD62052.1"/>
    </source>
</evidence>
<feature type="region of interest" description="Disordered" evidence="5">
    <location>
        <begin position="288"/>
        <end position="337"/>
    </location>
</feature>
<dbReference type="PANTHER" id="PTHR43289:SF34">
    <property type="entry name" value="SERINE_THREONINE-PROTEIN KINASE YBDM-RELATED"/>
    <property type="match status" value="1"/>
</dbReference>
<keyword evidence="8" id="KW-0723">Serine/threonine-protein kinase</keyword>
<keyword evidence="6" id="KW-0472">Membrane</keyword>
<evidence type="ECO:0000256" key="1">
    <source>
        <dbReference type="ARBA" id="ARBA00022679"/>
    </source>
</evidence>
<dbReference type="Pfam" id="PF13360">
    <property type="entry name" value="PQQ_2"/>
    <property type="match status" value="1"/>
</dbReference>
<feature type="compositionally biased region" description="Basic and acidic residues" evidence="5">
    <location>
        <begin position="379"/>
        <end position="394"/>
    </location>
</feature>